<dbReference type="AlphaFoldDB" id="A0A553V327"/>
<dbReference type="Proteomes" id="UP000319322">
    <property type="component" value="Unassembled WGS sequence"/>
</dbReference>
<reference evidence="2" key="1">
    <citation type="submission" date="2019-07" db="EMBL/GenBank/DDBJ databases">
        <title>Helicobacter labacensis sp. nov., Helicobacter mehlei sp. nov. and Helicobacter vulpis sp. nov., isolated from gastric mucosa of red fox (Vulpis vulpis).</title>
        <authorList>
            <person name="Papic B."/>
        </authorList>
    </citation>
    <scope>NUCLEOTIDE SEQUENCE [LARGE SCALE GENOMIC DNA]</scope>
    <source>
        <strain evidence="2">L8b</strain>
    </source>
</reference>
<dbReference type="RefSeq" id="WP_120948146.1">
    <property type="nucleotide sequence ID" value="NZ_QXQS01000006.1"/>
</dbReference>
<comment type="caution">
    <text evidence="1">The sequence shown here is derived from an EMBL/GenBank/DDBJ whole genome shotgun (WGS) entry which is preliminary data.</text>
</comment>
<organism evidence="1 2">
    <name type="scientific">Helicobacter mehlei</name>
    <dbReference type="NCBI Taxonomy" id="2316080"/>
    <lineage>
        <taxon>Bacteria</taxon>
        <taxon>Pseudomonadati</taxon>
        <taxon>Campylobacterota</taxon>
        <taxon>Epsilonproteobacteria</taxon>
        <taxon>Campylobacterales</taxon>
        <taxon>Helicobacteraceae</taxon>
        <taxon>Helicobacter</taxon>
    </lineage>
</organism>
<keyword evidence="2" id="KW-1185">Reference proteome</keyword>
<name>A0A553V327_9HELI</name>
<proteinExistence type="predicted"/>
<dbReference type="EMBL" id="VKGC01000001">
    <property type="protein sequence ID" value="TSA86898.1"/>
    <property type="molecule type" value="Genomic_DNA"/>
</dbReference>
<reference evidence="1 2" key="3">
    <citation type="submission" date="2019-07" db="EMBL/GenBank/DDBJ databases">
        <authorList>
            <person name="Papic B."/>
        </authorList>
    </citation>
    <scope>NUCLEOTIDE SEQUENCE [LARGE SCALE GENOMIC DNA]</scope>
    <source>
        <strain evidence="1 2">L8b</strain>
    </source>
</reference>
<gene>
    <name evidence="1" type="ORF">FNE76_00010</name>
</gene>
<evidence type="ECO:0000313" key="1">
    <source>
        <dbReference type="EMBL" id="TSA86898.1"/>
    </source>
</evidence>
<accession>A0A553V327</accession>
<protein>
    <submittedName>
        <fullName evidence="1">Uncharacterized protein</fullName>
    </submittedName>
</protein>
<reference evidence="1 2" key="2">
    <citation type="submission" date="2019-07" db="EMBL/GenBank/DDBJ databases">
        <title>Helicobacter labacensis sp. nov., Helicobacter mehlei sp. nov. and Helicobacter vulpis sp. nov., isolated from gastric mucosa of red fox (Vulpis vulpis).</title>
        <authorList>
            <person name="Kusar D."/>
            <person name="Gruntar I."/>
            <person name="Pate M."/>
            <person name="Zajc U."/>
            <person name="Ocepek M."/>
        </authorList>
    </citation>
    <scope>NUCLEOTIDE SEQUENCE [LARGE SCALE GENOMIC DNA]</scope>
    <source>
        <strain evidence="1 2">L8b</strain>
    </source>
</reference>
<evidence type="ECO:0000313" key="2">
    <source>
        <dbReference type="Proteomes" id="UP000319322"/>
    </source>
</evidence>
<sequence length="276" mass="31356">MKKVILLDKTQAQEFEEAKELFPKEMQAFQGYETKEGALVCATQTIEPSKEGALVVAESDILPGHFYKLESYQEDYHKDLAHFLGMLFSKMGKAYFDFRVVRSQEEFQKMEEQMRTGGGIGTVVAGATMQTESQNIQQTRTQQQSTFTRKSGDFGGKCTPKELQDWLEQRGINHQALEKLGVAELVDTFLRNGEIKEGGHLEEHYEMEKIFEEASHAQVDFHTQIGTKKGLQNFFAKGFLNKIARLDLGVQAGGSVDSKSQCKRYEKYALFYAVKF</sequence>